<evidence type="ECO:0000313" key="2">
    <source>
        <dbReference type="Proteomes" id="UP000831701"/>
    </source>
</evidence>
<organism evidence="1 2">
    <name type="scientific">Scortum barcoo</name>
    <name type="common">barcoo grunter</name>
    <dbReference type="NCBI Taxonomy" id="214431"/>
    <lineage>
        <taxon>Eukaryota</taxon>
        <taxon>Metazoa</taxon>
        <taxon>Chordata</taxon>
        <taxon>Craniata</taxon>
        <taxon>Vertebrata</taxon>
        <taxon>Euteleostomi</taxon>
        <taxon>Actinopterygii</taxon>
        <taxon>Neopterygii</taxon>
        <taxon>Teleostei</taxon>
        <taxon>Neoteleostei</taxon>
        <taxon>Acanthomorphata</taxon>
        <taxon>Eupercaria</taxon>
        <taxon>Centrarchiformes</taxon>
        <taxon>Terapontoidei</taxon>
        <taxon>Terapontidae</taxon>
        <taxon>Scortum</taxon>
    </lineage>
</organism>
<reference evidence="1" key="1">
    <citation type="submission" date="2022-04" db="EMBL/GenBank/DDBJ databases">
        <title>Jade perch genome.</title>
        <authorList>
            <person name="Chao B."/>
        </authorList>
    </citation>
    <scope>NUCLEOTIDE SEQUENCE</scope>
    <source>
        <strain evidence="1">CB-2022</strain>
    </source>
</reference>
<comment type="caution">
    <text evidence="1">The sequence shown here is derived from an EMBL/GenBank/DDBJ whole genome shotgun (WGS) entry which is preliminary data.</text>
</comment>
<sequence length="72" mass="8287">MRLSLPQAVIAIGNRELLAIKVALEEWRHWREEGTELPFNVWMDHKNLPQNAKPDALSCLYATKEPEPILPP</sequence>
<name>A0ACB8XCK5_9TELE</name>
<dbReference type="Proteomes" id="UP000831701">
    <property type="component" value="Chromosome 2"/>
</dbReference>
<gene>
    <name evidence="1" type="ORF">L3Q82_017017</name>
</gene>
<evidence type="ECO:0000313" key="1">
    <source>
        <dbReference type="EMBL" id="KAI3376568.1"/>
    </source>
</evidence>
<proteinExistence type="predicted"/>
<accession>A0ACB8XCK5</accession>
<protein>
    <submittedName>
        <fullName evidence="1">Uncharacterized protein</fullName>
    </submittedName>
</protein>
<keyword evidence="2" id="KW-1185">Reference proteome</keyword>
<dbReference type="EMBL" id="CM041532">
    <property type="protein sequence ID" value="KAI3376568.1"/>
    <property type="molecule type" value="Genomic_DNA"/>
</dbReference>